<gene>
    <name evidence="2" type="ORF">KDA82_41075</name>
</gene>
<keyword evidence="3" id="KW-1185">Reference proteome</keyword>
<dbReference type="CDD" id="cd15482">
    <property type="entry name" value="Sialidase_non-viral"/>
    <property type="match status" value="1"/>
</dbReference>
<dbReference type="Gene3D" id="2.120.10.10">
    <property type="match status" value="1"/>
</dbReference>
<reference evidence="2" key="1">
    <citation type="submission" date="2021-04" db="EMBL/GenBank/DDBJ databases">
        <title>Sequencing of actinobacteria type strains.</title>
        <authorList>
            <person name="Nguyen G.-S."/>
            <person name="Wentzel A."/>
        </authorList>
    </citation>
    <scope>NUCLEOTIDE SEQUENCE</scope>
    <source>
        <strain evidence="2">DSM 42095</strain>
    </source>
</reference>
<protein>
    <submittedName>
        <fullName evidence="2">Exo-alpha-sialidase</fullName>
    </submittedName>
</protein>
<dbReference type="EMBL" id="JAGSMN010002412">
    <property type="protein sequence ID" value="MBR7679217.1"/>
    <property type="molecule type" value="Genomic_DNA"/>
</dbReference>
<dbReference type="Proteomes" id="UP000675554">
    <property type="component" value="Unassembled WGS sequence"/>
</dbReference>
<feature type="non-terminal residue" evidence="2">
    <location>
        <position position="1"/>
    </location>
</feature>
<evidence type="ECO:0000313" key="3">
    <source>
        <dbReference type="Proteomes" id="UP000675554"/>
    </source>
</evidence>
<feature type="non-terminal residue" evidence="2">
    <location>
        <position position="77"/>
    </location>
</feature>
<evidence type="ECO:0000256" key="1">
    <source>
        <dbReference type="SAM" id="MobiDB-lite"/>
    </source>
</evidence>
<organism evidence="2 3">
    <name type="scientific">Streptomyces daliensis</name>
    <dbReference type="NCBI Taxonomy" id="299421"/>
    <lineage>
        <taxon>Bacteria</taxon>
        <taxon>Bacillati</taxon>
        <taxon>Actinomycetota</taxon>
        <taxon>Actinomycetes</taxon>
        <taxon>Kitasatosporales</taxon>
        <taxon>Streptomycetaceae</taxon>
        <taxon>Streptomyces</taxon>
    </lineage>
</organism>
<comment type="caution">
    <text evidence="2">The sequence shown here is derived from an EMBL/GenBank/DDBJ whole genome shotgun (WGS) entry which is preliminary data.</text>
</comment>
<name>A0A8T4JA82_9ACTN</name>
<evidence type="ECO:0000313" key="2">
    <source>
        <dbReference type="EMBL" id="MBR7679217.1"/>
    </source>
</evidence>
<dbReference type="AlphaFoldDB" id="A0A8T4JA82"/>
<feature type="region of interest" description="Disordered" evidence="1">
    <location>
        <begin position="36"/>
        <end position="59"/>
    </location>
</feature>
<dbReference type="InterPro" id="IPR036278">
    <property type="entry name" value="Sialidase_sf"/>
</dbReference>
<accession>A0A8T4JA82</accession>
<dbReference type="SUPFAM" id="SSF50939">
    <property type="entry name" value="Sialidases"/>
    <property type="match status" value="1"/>
</dbReference>
<sequence length="77" mass="8189">YVNVNETTGAELPDGRIYLNTRTEATAPGNRADAYSADGGETLTEPFQPETGLTVPVCEGPAYRSTPGLRSWSTLPS</sequence>
<proteinExistence type="predicted"/>